<name>A0ABW9X7J0_9FIRM</name>
<dbReference type="InterPro" id="IPR008271">
    <property type="entry name" value="Ser/Thr_kinase_AS"/>
</dbReference>
<dbReference type="EMBL" id="WWVW01000043">
    <property type="protein sequence ID" value="MZL78852.1"/>
    <property type="molecule type" value="Genomic_DNA"/>
</dbReference>
<evidence type="ECO:0000313" key="11">
    <source>
        <dbReference type="EMBL" id="MZL78852.1"/>
    </source>
</evidence>
<gene>
    <name evidence="11" type="ORF">GT718_16185</name>
</gene>
<evidence type="ECO:0000256" key="1">
    <source>
        <dbReference type="ARBA" id="ARBA00012513"/>
    </source>
</evidence>
<dbReference type="PROSITE" id="PS50011">
    <property type="entry name" value="PROTEIN_KINASE_DOM"/>
    <property type="match status" value="1"/>
</dbReference>
<dbReference type="InterPro" id="IPR000719">
    <property type="entry name" value="Prot_kinase_dom"/>
</dbReference>
<keyword evidence="5 11" id="KW-0418">Kinase</keyword>
<dbReference type="InterPro" id="IPR017441">
    <property type="entry name" value="Protein_kinase_ATP_BS"/>
</dbReference>
<comment type="caution">
    <text evidence="11">The sequence shown here is derived from an EMBL/GenBank/DDBJ whole genome shotgun (WGS) entry which is preliminary data.</text>
</comment>
<dbReference type="Pfam" id="PF00069">
    <property type="entry name" value="Pkinase"/>
    <property type="match status" value="1"/>
</dbReference>
<proteinExistence type="predicted"/>
<keyword evidence="12" id="KW-1185">Reference proteome</keyword>
<dbReference type="Gene3D" id="1.10.510.10">
    <property type="entry name" value="Transferase(Phosphotransferase) domain 1"/>
    <property type="match status" value="1"/>
</dbReference>
<comment type="catalytic activity">
    <reaction evidence="8">
        <text>L-seryl-[protein] + ATP = O-phospho-L-seryl-[protein] + ADP + H(+)</text>
        <dbReference type="Rhea" id="RHEA:17989"/>
        <dbReference type="Rhea" id="RHEA-COMP:9863"/>
        <dbReference type="Rhea" id="RHEA-COMP:11604"/>
        <dbReference type="ChEBI" id="CHEBI:15378"/>
        <dbReference type="ChEBI" id="CHEBI:29999"/>
        <dbReference type="ChEBI" id="CHEBI:30616"/>
        <dbReference type="ChEBI" id="CHEBI:83421"/>
        <dbReference type="ChEBI" id="CHEBI:456216"/>
        <dbReference type="EC" id="2.7.11.1"/>
    </reaction>
</comment>
<accession>A0ABW9X7J0</accession>
<protein>
    <recommendedName>
        <fullName evidence="1">non-specific serine/threonine protein kinase</fullName>
        <ecNumber evidence="1">2.7.11.1</ecNumber>
    </recommendedName>
</protein>
<dbReference type="EC" id="2.7.11.1" evidence="1"/>
<keyword evidence="2" id="KW-0723">Serine/threonine-protein kinase</keyword>
<dbReference type="SUPFAM" id="SSF56112">
    <property type="entry name" value="Protein kinase-like (PK-like)"/>
    <property type="match status" value="1"/>
</dbReference>
<evidence type="ECO:0000256" key="9">
    <source>
        <dbReference type="PROSITE-ProRule" id="PRU10141"/>
    </source>
</evidence>
<keyword evidence="3" id="KW-0808">Transferase</keyword>
<evidence type="ECO:0000256" key="5">
    <source>
        <dbReference type="ARBA" id="ARBA00022777"/>
    </source>
</evidence>
<keyword evidence="6 9" id="KW-0067">ATP-binding</keyword>
<comment type="catalytic activity">
    <reaction evidence="7">
        <text>L-threonyl-[protein] + ATP = O-phospho-L-threonyl-[protein] + ADP + H(+)</text>
        <dbReference type="Rhea" id="RHEA:46608"/>
        <dbReference type="Rhea" id="RHEA-COMP:11060"/>
        <dbReference type="Rhea" id="RHEA-COMP:11605"/>
        <dbReference type="ChEBI" id="CHEBI:15378"/>
        <dbReference type="ChEBI" id="CHEBI:30013"/>
        <dbReference type="ChEBI" id="CHEBI:30616"/>
        <dbReference type="ChEBI" id="CHEBI:61977"/>
        <dbReference type="ChEBI" id="CHEBI:456216"/>
        <dbReference type="EC" id="2.7.11.1"/>
    </reaction>
</comment>
<reference evidence="11 12" key="1">
    <citation type="journal article" date="2019" name="Nat. Med.">
        <title>A library of human gut bacterial isolates paired with longitudinal multiomics data enables mechanistic microbiome research.</title>
        <authorList>
            <person name="Poyet M."/>
            <person name="Groussin M."/>
            <person name="Gibbons S.M."/>
            <person name="Avila-Pacheco J."/>
            <person name="Jiang X."/>
            <person name="Kearney S.M."/>
            <person name="Perrotta A.R."/>
            <person name="Berdy B."/>
            <person name="Zhao S."/>
            <person name="Lieberman T.D."/>
            <person name="Swanson P.K."/>
            <person name="Smith M."/>
            <person name="Roesemann S."/>
            <person name="Alexander J.E."/>
            <person name="Rich S.A."/>
            <person name="Livny J."/>
            <person name="Vlamakis H."/>
            <person name="Clish C."/>
            <person name="Bullock K."/>
            <person name="Deik A."/>
            <person name="Scott J."/>
            <person name="Pierce K.A."/>
            <person name="Xavier R.J."/>
            <person name="Alm E.J."/>
        </authorList>
    </citation>
    <scope>NUCLEOTIDE SEQUENCE [LARGE SCALE GENOMIC DNA]</scope>
    <source>
        <strain evidence="11 12">BIOML-A1</strain>
    </source>
</reference>
<keyword evidence="4 9" id="KW-0547">Nucleotide-binding</keyword>
<evidence type="ECO:0000313" key="12">
    <source>
        <dbReference type="Proteomes" id="UP000452293"/>
    </source>
</evidence>
<evidence type="ECO:0000259" key="10">
    <source>
        <dbReference type="PROSITE" id="PS50011"/>
    </source>
</evidence>
<evidence type="ECO:0000256" key="3">
    <source>
        <dbReference type="ARBA" id="ARBA00022679"/>
    </source>
</evidence>
<dbReference type="GO" id="GO:0016301">
    <property type="term" value="F:kinase activity"/>
    <property type="evidence" value="ECO:0007669"/>
    <property type="project" value="UniProtKB-KW"/>
</dbReference>
<sequence length="171" mass="19310">MCLIGNVLKERYCIVEQIGHGGGGSLYLAKDMELGICRAVKEIPIAKKKEARLMQHLEYPAIPKIIDYVETGEYCYLIMEYIKGQSLGELLRSGKRFSLREILALGKEIARVLEYLHSRKPPVCYGDLKPDNLMFSETGHLYLIDLGSAMFDHCKFCSNGTPILKLAVHPF</sequence>
<feature type="domain" description="Protein kinase" evidence="10">
    <location>
        <begin position="12"/>
        <end position="171"/>
    </location>
</feature>
<evidence type="ECO:0000256" key="6">
    <source>
        <dbReference type="ARBA" id="ARBA00022840"/>
    </source>
</evidence>
<dbReference type="PROSITE" id="PS00108">
    <property type="entry name" value="PROTEIN_KINASE_ST"/>
    <property type="match status" value="1"/>
</dbReference>
<evidence type="ECO:0000256" key="2">
    <source>
        <dbReference type="ARBA" id="ARBA00022527"/>
    </source>
</evidence>
<evidence type="ECO:0000256" key="4">
    <source>
        <dbReference type="ARBA" id="ARBA00022741"/>
    </source>
</evidence>
<dbReference type="PANTHER" id="PTHR24363">
    <property type="entry name" value="SERINE/THREONINE PROTEIN KINASE"/>
    <property type="match status" value="1"/>
</dbReference>
<dbReference type="InterPro" id="IPR011009">
    <property type="entry name" value="Kinase-like_dom_sf"/>
</dbReference>
<evidence type="ECO:0000256" key="8">
    <source>
        <dbReference type="ARBA" id="ARBA00048679"/>
    </source>
</evidence>
<evidence type="ECO:0000256" key="7">
    <source>
        <dbReference type="ARBA" id="ARBA00047899"/>
    </source>
</evidence>
<organism evidence="11 12">
    <name type="scientific">Blautia massiliensis</name>
    <name type="common">ex Durand et al. 2017</name>
    <dbReference type="NCBI Taxonomy" id="1737424"/>
    <lineage>
        <taxon>Bacteria</taxon>
        <taxon>Bacillati</taxon>
        <taxon>Bacillota</taxon>
        <taxon>Clostridia</taxon>
        <taxon>Lachnospirales</taxon>
        <taxon>Lachnospiraceae</taxon>
        <taxon>Blautia</taxon>
    </lineage>
</organism>
<dbReference type="Proteomes" id="UP000452293">
    <property type="component" value="Unassembled WGS sequence"/>
</dbReference>
<dbReference type="PROSITE" id="PS00107">
    <property type="entry name" value="PROTEIN_KINASE_ATP"/>
    <property type="match status" value="1"/>
</dbReference>
<dbReference type="SMART" id="SM00220">
    <property type="entry name" value="S_TKc"/>
    <property type="match status" value="1"/>
</dbReference>
<dbReference type="PANTHER" id="PTHR24363:SF0">
    <property type="entry name" value="SERINE_THREONINE KINASE LIKE DOMAIN CONTAINING 1"/>
    <property type="match status" value="1"/>
</dbReference>
<feature type="binding site" evidence="9">
    <location>
        <position position="48"/>
    </location>
    <ligand>
        <name>ATP</name>
        <dbReference type="ChEBI" id="CHEBI:30616"/>
    </ligand>
</feature>